<dbReference type="InterPro" id="IPR006098">
    <property type="entry name" value="MMCoA_mutase_a_cat"/>
</dbReference>
<feature type="domain" description="Methylmalonyl-CoA mutase alpha/beta chain catalytic" evidence="2">
    <location>
        <begin position="35"/>
        <end position="550"/>
    </location>
</feature>
<dbReference type="InterPro" id="IPR006099">
    <property type="entry name" value="MeMalonylCoA_mutase_a/b_cat"/>
</dbReference>
<dbReference type="CDD" id="cd03680">
    <property type="entry name" value="MM_CoA_mutase_ICM_like"/>
    <property type="match status" value="1"/>
</dbReference>
<dbReference type="InterPro" id="IPR016176">
    <property type="entry name" value="Cbl-dep_enz_cat"/>
</dbReference>
<dbReference type="PANTHER" id="PTHR48101:SF1">
    <property type="entry name" value="METHYLMALONYL-COA MUTASE, LARGE SUBUNIT"/>
    <property type="match status" value="1"/>
</dbReference>
<dbReference type="RefSeq" id="WP_369609201.1">
    <property type="nucleotide sequence ID" value="NZ_AP031322.1"/>
</dbReference>
<sequence length="557" mass="63388">MDIEDKIKDSYQQWEEKVLKPWLSKRAERKQTFTTPSGIEVKRLYTPLDLRGSYEEKIGYPGQYPFTRGIYPTMYRGRLWTIRQYAGFGSAEDTNDRFRKLLQAGQTGLSMAFDLPTQLGLDPDHILAFTEVGVVGVSMFHWKEMDIVMNGIPLDKVTTSMTINATAIELLSMYVATAESRGIDRKVLDGTVQNDILKEYIARKNFIYPPEPSMRYAIDLIEYSAKNIPKWYPISISGYHIREAGADAVLEVAFTLADGIEYVRKTMERGIPVDDFAPKLSFFFAGYTNIFEEVAKFRAARRMWAKIMKEWFGAKKQESMMLRFHTQTGGAELTAQQPEINIIRTTLQALAAVLGGTQSLHVNSYDEALALPSEKAAKIAIRVQQIIAYESGAADTIDPLAGSYFIEALTDEIEDKAWKIIEKIENMGGMMKAIEKGYPQAEIAESAYRLQKKIESGDMVKVGVNMFYEPDWIGTTEVFRVNPEVRNRVIERLKKYRSERDEIKWRDSLNALRKAAEKENENLFPYILNAIKAGATVGEISGTLREIWGEYKEPAIF</sequence>
<dbReference type="GO" id="GO:0031419">
    <property type="term" value="F:cobalamin binding"/>
    <property type="evidence" value="ECO:0007669"/>
    <property type="project" value="InterPro"/>
</dbReference>
<evidence type="ECO:0000259" key="2">
    <source>
        <dbReference type="Pfam" id="PF01642"/>
    </source>
</evidence>
<dbReference type="Pfam" id="PF01642">
    <property type="entry name" value="MM_CoA_mutase"/>
    <property type="match status" value="1"/>
</dbReference>
<dbReference type="NCBIfam" id="TIGR00641">
    <property type="entry name" value="acid_CoA_mut_N"/>
    <property type="match status" value="1"/>
</dbReference>
<dbReference type="Gene3D" id="3.20.20.240">
    <property type="entry name" value="Methylmalonyl-CoA mutase"/>
    <property type="match status" value="1"/>
</dbReference>
<dbReference type="GeneID" id="92354523"/>
<gene>
    <name evidence="3" type="ORF">SJAV_15660</name>
</gene>
<dbReference type="AlphaFoldDB" id="A0AAT9GRT9"/>
<dbReference type="SUPFAM" id="SSF51703">
    <property type="entry name" value="Cobalamin (vitamin B12)-dependent enzymes"/>
    <property type="match status" value="1"/>
</dbReference>
<name>A0AAT9GRT9_9CREN</name>
<dbReference type="GO" id="GO:0004494">
    <property type="term" value="F:methylmalonyl-CoA mutase activity"/>
    <property type="evidence" value="ECO:0007669"/>
    <property type="project" value="InterPro"/>
</dbReference>
<dbReference type="PANTHER" id="PTHR48101">
    <property type="entry name" value="METHYLMALONYL-COA MUTASE, MITOCHONDRIAL-RELATED"/>
    <property type="match status" value="1"/>
</dbReference>
<keyword evidence="1" id="KW-0413">Isomerase</keyword>
<accession>A0AAT9GRT9</accession>
<dbReference type="EMBL" id="AP031322">
    <property type="protein sequence ID" value="BFH73622.1"/>
    <property type="molecule type" value="Genomic_DNA"/>
</dbReference>
<proteinExistence type="predicted"/>
<evidence type="ECO:0000313" key="3">
    <source>
        <dbReference type="EMBL" id="BFH73622.1"/>
    </source>
</evidence>
<organism evidence="3">
    <name type="scientific">Sulfurisphaera javensis</name>
    <dbReference type="NCBI Taxonomy" id="2049879"/>
    <lineage>
        <taxon>Archaea</taxon>
        <taxon>Thermoproteota</taxon>
        <taxon>Thermoprotei</taxon>
        <taxon>Sulfolobales</taxon>
        <taxon>Sulfolobaceae</taxon>
        <taxon>Sulfurisphaera</taxon>
    </lineage>
</organism>
<evidence type="ECO:0000256" key="1">
    <source>
        <dbReference type="ARBA" id="ARBA00023235"/>
    </source>
</evidence>
<dbReference type="KEGG" id="sjv:SJAV_15660"/>
<protein>
    <submittedName>
        <fullName evidence="3">Methylmalonyl-CoA mutase family protein</fullName>
    </submittedName>
</protein>
<reference evidence="3" key="1">
    <citation type="submission" date="2024-03" db="EMBL/GenBank/DDBJ databases">
        <title>Complete genome sequence of Sulfurisphaera javensis strain KD-1.</title>
        <authorList>
            <person name="Sakai H."/>
            <person name="Nur N."/>
            <person name="Suwanto A."/>
            <person name="Kurosawa N."/>
        </authorList>
    </citation>
    <scope>NUCLEOTIDE SEQUENCE</scope>
    <source>
        <strain evidence="3">KD-1</strain>
    </source>
</reference>